<protein>
    <submittedName>
        <fullName evidence="2">Transglutaminase superfamily protein</fullName>
    </submittedName>
</protein>
<evidence type="ECO:0000259" key="1">
    <source>
        <dbReference type="Pfam" id="PF01841"/>
    </source>
</evidence>
<dbReference type="PROSITE" id="PS51257">
    <property type="entry name" value="PROKAR_LIPOPROTEIN"/>
    <property type="match status" value="1"/>
</dbReference>
<dbReference type="Proteomes" id="UP000295807">
    <property type="component" value="Unassembled WGS sequence"/>
</dbReference>
<sequence>MRKIYLFIFFSVIGCLPALSQLNPVQLGRITLRDLQQNVYPDDTAAHAVILKETGESFLDNERELKLVFHYYGKIKIQDASGLEAANIVIPLYKGEQGDEAVFRIQAFAYNLEGGRIVKTELSYKDIYEEDISEHVTLKKFTFPNARPGSVLEYTYELHSPYLFNFRDWLFQHDIPTVRSEYWARIPGNFIYNMRLVGPFELSLNESSISKGCFRAGGGVADCAVFKWAMDSIPAFVREDYMTAPSDYMPAVRFELSEVRRFDGQVDKITKTWKDLEMELKTEKSFGLAIKRASEKFSSVTALLTAESKNDLEKARKIYAHFRERFEWNGERRYFVREDLDKSYASGSGSAADVNLGLVAALQSAGLEAHPFLLSTRDNGYPVDIHPVISDFNYVTAYLRIGEKTFLLDATENFLPFGMLPFRCLSNKGRVMDFEHSFWMDIPSEGKLKEVTQLRLTLDSAAQLKGSYTSYKYDYGALSYRNKMAEIKETSRYVRELEEDLDGVRIMNYRNSNLDSLESRLIEEYEVEVPSSGRQGGNIYLPVMLLNKIDENPFKLRERYYPVNFGAGWEIQNLVQIRLPENYQAVSLPEPVGISLPAGGGSFIMNMTGTRGQVNIFSKIELKKAVYSPQEYYYVKEMFSRIVKAHAATIVLEPIK</sequence>
<dbReference type="EMBL" id="SMAD01000005">
    <property type="protein sequence ID" value="TCS87227.1"/>
    <property type="molecule type" value="Genomic_DNA"/>
</dbReference>
<feature type="domain" description="Transglutaminase-like" evidence="1">
    <location>
        <begin position="303"/>
        <end position="371"/>
    </location>
</feature>
<dbReference type="OrthoDB" id="98874at2"/>
<dbReference type="Pfam" id="PF01841">
    <property type="entry name" value="Transglut_core"/>
    <property type="match status" value="1"/>
</dbReference>
<proteinExistence type="predicted"/>
<name>A0A4R3KRT8_9SPHI</name>
<dbReference type="RefSeq" id="WP_132129028.1">
    <property type="nucleotide sequence ID" value="NZ_CP042432.1"/>
</dbReference>
<dbReference type="Gene3D" id="3.10.620.30">
    <property type="match status" value="1"/>
</dbReference>
<gene>
    <name evidence="2" type="ORF">EDD80_10540</name>
</gene>
<organism evidence="2 3">
    <name type="scientific">Anseongella ginsenosidimutans</name>
    <dbReference type="NCBI Taxonomy" id="496056"/>
    <lineage>
        <taxon>Bacteria</taxon>
        <taxon>Pseudomonadati</taxon>
        <taxon>Bacteroidota</taxon>
        <taxon>Sphingobacteriia</taxon>
        <taxon>Sphingobacteriales</taxon>
        <taxon>Sphingobacteriaceae</taxon>
        <taxon>Anseongella</taxon>
    </lineage>
</organism>
<dbReference type="InterPro" id="IPR002931">
    <property type="entry name" value="Transglutaminase-like"/>
</dbReference>
<dbReference type="AlphaFoldDB" id="A0A4R3KRT8"/>
<evidence type="ECO:0000313" key="2">
    <source>
        <dbReference type="EMBL" id="TCS87227.1"/>
    </source>
</evidence>
<accession>A0A4R3KRT8</accession>
<comment type="caution">
    <text evidence="2">The sequence shown here is derived from an EMBL/GenBank/DDBJ whole genome shotgun (WGS) entry which is preliminary data.</text>
</comment>
<dbReference type="Gene3D" id="2.60.120.1130">
    <property type="match status" value="1"/>
</dbReference>
<dbReference type="Gene3D" id="2.60.40.3140">
    <property type="match status" value="1"/>
</dbReference>
<evidence type="ECO:0000313" key="3">
    <source>
        <dbReference type="Proteomes" id="UP000295807"/>
    </source>
</evidence>
<keyword evidence="3" id="KW-1185">Reference proteome</keyword>
<reference evidence="2 3" key="1">
    <citation type="submission" date="2019-03" db="EMBL/GenBank/DDBJ databases">
        <title>Genomic Encyclopedia of Type Strains, Phase IV (KMG-IV): sequencing the most valuable type-strain genomes for metagenomic binning, comparative biology and taxonomic classification.</title>
        <authorList>
            <person name="Goeker M."/>
        </authorList>
    </citation>
    <scope>NUCLEOTIDE SEQUENCE [LARGE SCALE GENOMIC DNA]</scope>
    <source>
        <strain evidence="2 3">DSM 21100</strain>
    </source>
</reference>